<dbReference type="AlphaFoldDB" id="X1QMK0"/>
<comment type="caution">
    <text evidence="2">The sequence shown here is derived from an EMBL/GenBank/DDBJ whole genome shotgun (WGS) entry which is preliminary data.</text>
</comment>
<dbReference type="Gene3D" id="3.40.50.12610">
    <property type="match status" value="1"/>
</dbReference>
<evidence type="ECO:0000259" key="1">
    <source>
        <dbReference type="Pfam" id="PF22627"/>
    </source>
</evidence>
<sequence length="190" mass="21516">KVARFFIAQDEEAANQIADEMSSKYVIIDHRMPTSKFYAMPTWAGKAPDDFYGTYYVPKEGGELQPVSFFYPSYYSSTVVRLYNFDGKAMLPEETLVISYQEKLSKEGVRYKEITGSETFSTYEEAEAYILSQESGKYVIGNSDPFVTPVPLEKLEHYKLVHQSDATAPVAGKTVPSVKIFEYVKTVDSQ</sequence>
<reference evidence="2" key="1">
    <citation type="journal article" date="2014" name="Front. Microbiol.">
        <title>High frequency of phylogenetically diverse reductive dehalogenase-homologous genes in deep subseafloor sedimentary metagenomes.</title>
        <authorList>
            <person name="Kawai M."/>
            <person name="Futagami T."/>
            <person name="Toyoda A."/>
            <person name="Takaki Y."/>
            <person name="Nishi S."/>
            <person name="Hori S."/>
            <person name="Arai W."/>
            <person name="Tsubouchi T."/>
            <person name="Morono Y."/>
            <person name="Uchiyama I."/>
            <person name="Ito T."/>
            <person name="Fujiyama A."/>
            <person name="Inagaki F."/>
            <person name="Takami H."/>
        </authorList>
    </citation>
    <scope>NUCLEOTIDE SEQUENCE</scope>
    <source>
        <strain evidence="2">Expedition CK06-06</strain>
    </source>
</reference>
<accession>X1QMK0</accession>
<dbReference type="InterPro" id="IPR054479">
    <property type="entry name" value="AglB-like_core"/>
</dbReference>
<organism evidence="2">
    <name type="scientific">marine sediment metagenome</name>
    <dbReference type="NCBI Taxonomy" id="412755"/>
    <lineage>
        <taxon>unclassified sequences</taxon>
        <taxon>metagenomes</taxon>
        <taxon>ecological metagenomes</taxon>
    </lineage>
</organism>
<protein>
    <recommendedName>
        <fullName evidence="1">AglB-like core domain-containing protein</fullName>
    </recommendedName>
</protein>
<proteinExistence type="predicted"/>
<feature type="non-terminal residue" evidence="2">
    <location>
        <position position="1"/>
    </location>
</feature>
<name>X1QMK0_9ZZZZ</name>
<evidence type="ECO:0000313" key="2">
    <source>
        <dbReference type="EMBL" id="GAI44464.1"/>
    </source>
</evidence>
<dbReference type="EMBL" id="BARV01025450">
    <property type="protein sequence ID" value="GAI44464.1"/>
    <property type="molecule type" value="Genomic_DNA"/>
</dbReference>
<gene>
    <name evidence="2" type="ORF">S06H3_41319</name>
</gene>
<dbReference type="Pfam" id="PF22627">
    <property type="entry name" value="AglB_core-like"/>
    <property type="match status" value="1"/>
</dbReference>
<feature type="domain" description="AglB-like core" evidence="1">
    <location>
        <begin position="3"/>
        <end position="32"/>
    </location>
</feature>